<dbReference type="Pfam" id="PF23561">
    <property type="entry name" value="zf-C2H2_15"/>
    <property type="match status" value="1"/>
</dbReference>
<feature type="region of interest" description="Disordered" evidence="8">
    <location>
        <begin position="250"/>
        <end position="296"/>
    </location>
</feature>
<keyword evidence="5" id="KW-0862">Zinc</keyword>
<feature type="region of interest" description="Disordered" evidence="8">
    <location>
        <begin position="879"/>
        <end position="899"/>
    </location>
</feature>
<feature type="domain" description="C2H2-type" evidence="9">
    <location>
        <begin position="629"/>
        <end position="658"/>
    </location>
</feature>
<feature type="compositionally biased region" description="Basic and acidic residues" evidence="8">
    <location>
        <begin position="726"/>
        <end position="736"/>
    </location>
</feature>
<comment type="caution">
    <text evidence="10">The sequence shown here is derived from an EMBL/GenBank/DDBJ whole genome shotgun (WGS) entry which is preliminary data.</text>
</comment>
<evidence type="ECO:0000256" key="4">
    <source>
        <dbReference type="ARBA" id="ARBA00022771"/>
    </source>
</evidence>
<feature type="domain" description="C2H2-type" evidence="9">
    <location>
        <begin position="659"/>
        <end position="688"/>
    </location>
</feature>
<evidence type="ECO:0000313" key="11">
    <source>
        <dbReference type="Proteomes" id="UP000821866"/>
    </source>
</evidence>
<dbReference type="PANTHER" id="PTHR45718">
    <property type="entry name" value="TRANSCRIPTIONAL ACTIVATOR CUBITUS INTERRUPTUS"/>
    <property type="match status" value="1"/>
</dbReference>
<reference evidence="10" key="1">
    <citation type="journal article" date="2020" name="Cell">
        <title>Large-Scale Comparative Analyses of Tick Genomes Elucidate Their Genetic Diversity and Vector Capacities.</title>
        <authorList>
            <consortium name="Tick Genome and Microbiome Consortium (TIGMIC)"/>
            <person name="Jia N."/>
            <person name="Wang J."/>
            <person name="Shi W."/>
            <person name="Du L."/>
            <person name="Sun Y."/>
            <person name="Zhan W."/>
            <person name="Jiang J.F."/>
            <person name="Wang Q."/>
            <person name="Zhang B."/>
            <person name="Ji P."/>
            <person name="Bell-Sakyi L."/>
            <person name="Cui X.M."/>
            <person name="Yuan T.T."/>
            <person name="Jiang B.G."/>
            <person name="Yang W.F."/>
            <person name="Lam T.T."/>
            <person name="Chang Q.C."/>
            <person name="Ding S.J."/>
            <person name="Wang X.J."/>
            <person name="Zhu J.G."/>
            <person name="Ruan X.D."/>
            <person name="Zhao L."/>
            <person name="Wei J.T."/>
            <person name="Ye R.Z."/>
            <person name="Que T.C."/>
            <person name="Du C.H."/>
            <person name="Zhou Y.H."/>
            <person name="Cheng J.X."/>
            <person name="Dai P.F."/>
            <person name="Guo W.B."/>
            <person name="Han X.H."/>
            <person name="Huang E.J."/>
            <person name="Li L.F."/>
            <person name="Wei W."/>
            <person name="Gao Y.C."/>
            <person name="Liu J.Z."/>
            <person name="Shao H.Z."/>
            <person name="Wang X."/>
            <person name="Wang C.C."/>
            <person name="Yang T.C."/>
            <person name="Huo Q.B."/>
            <person name="Li W."/>
            <person name="Chen H.Y."/>
            <person name="Chen S.E."/>
            <person name="Zhou L.G."/>
            <person name="Ni X.B."/>
            <person name="Tian J.H."/>
            <person name="Sheng Y."/>
            <person name="Liu T."/>
            <person name="Pan Y.S."/>
            <person name="Xia L.Y."/>
            <person name="Li J."/>
            <person name="Zhao F."/>
            <person name="Cao W.C."/>
        </authorList>
    </citation>
    <scope>NUCLEOTIDE SEQUENCE</scope>
    <source>
        <strain evidence="10">Rmic-2018</strain>
    </source>
</reference>
<dbReference type="Proteomes" id="UP000821866">
    <property type="component" value="Chromosome 11"/>
</dbReference>
<dbReference type="InterPro" id="IPR036236">
    <property type="entry name" value="Znf_C2H2_sf"/>
</dbReference>
<evidence type="ECO:0000256" key="8">
    <source>
        <dbReference type="SAM" id="MobiDB-lite"/>
    </source>
</evidence>
<dbReference type="GO" id="GO:0000978">
    <property type="term" value="F:RNA polymerase II cis-regulatory region sequence-specific DNA binding"/>
    <property type="evidence" value="ECO:0007669"/>
    <property type="project" value="TreeGrafter"/>
</dbReference>
<proteinExistence type="predicted"/>
<dbReference type="VEuPathDB" id="VectorBase:LOC119181843"/>
<keyword evidence="11" id="KW-1185">Reference proteome</keyword>
<dbReference type="AlphaFoldDB" id="A0A9J6EM72"/>
<dbReference type="PANTHER" id="PTHR45718:SF7">
    <property type="entry name" value="C2H2-TYPE DOMAIN-CONTAINING PROTEIN"/>
    <property type="match status" value="1"/>
</dbReference>
<evidence type="ECO:0000256" key="3">
    <source>
        <dbReference type="ARBA" id="ARBA00022737"/>
    </source>
</evidence>
<feature type="compositionally biased region" description="Basic and acidic residues" evidence="8">
    <location>
        <begin position="685"/>
        <end position="698"/>
    </location>
</feature>
<keyword evidence="2" id="KW-0479">Metal-binding</keyword>
<gene>
    <name evidence="10" type="ORF">HPB51_004584</name>
</gene>
<dbReference type="InterPro" id="IPR056436">
    <property type="entry name" value="Znf-C2H2_ZIC1-5/GLI1-3-like"/>
</dbReference>
<dbReference type="GO" id="GO:0140297">
    <property type="term" value="F:DNA-binding transcription factor binding"/>
    <property type="evidence" value="ECO:0007669"/>
    <property type="project" value="UniProtKB-ARBA"/>
</dbReference>
<organism evidence="10 11">
    <name type="scientific">Rhipicephalus microplus</name>
    <name type="common">Cattle tick</name>
    <name type="synonym">Boophilus microplus</name>
    <dbReference type="NCBI Taxonomy" id="6941"/>
    <lineage>
        <taxon>Eukaryota</taxon>
        <taxon>Metazoa</taxon>
        <taxon>Ecdysozoa</taxon>
        <taxon>Arthropoda</taxon>
        <taxon>Chelicerata</taxon>
        <taxon>Arachnida</taxon>
        <taxon>Acari</taxon>
        <taxon>Parasitiformes</taxon>
        <taxon>Ixodida</taxon>
        <taxon>Ixodoidea</taxon>
        <taxon>Ixodidae</taxon>
        <taxon>Rhipicephalinae</taxon>
        <taxon>Rhipicephalus</taxon>
        <taxon>Boophilus</taxon>
    </lineage>
</organism>
<dbReference type="PROSITE" id="PS00028">
    <property type="entry name" value="ZINC_FINGER_C2H2_1"/>
    <property type="match status" value="4"/>
</dbReference>
<evidence type="ECO:0000256" key="2">
    <source>
        <dbReference type="ARBA" id="ARBA00022723"/>
    </source>
</evidence>
<feature type="domain" description="C2H2-type" evidence="9">
    <location>
        <begin position="571"/>
        <end position="598"/>
    </location>
</feature>
<dbReference type="Gene3D" id="3.30.160.60">
    <property type="entry name" value="Classic Zinc Finger"/>
    <property type="match status" value="5"/>
</dbReference>
<accession>A0A9J6EM72</accession>
<dbReference type="GO" id="GO:0008270">
    <property type="term" value="F:zinc ion binding"/>
    <property type="evidence" value="ECO:0007669"/>
    <property type="project" value="UniProtKB-KW"/>
</dbReference>
<dbReference type="SMART" id="SM00355">
    <property type="entry name" value="ZnF_C2H2"/>
    <property type="match status" value="5"/>
</dbReference>
<dbReference type="InterPro" id="IPR013087">
    <property type="entry name" value="Znf_C2H2_type"/>
</dbReference>
<protein>
    <recommendedName>
        <fullName evidence="9">C2H2-type domain-containing protein</fullName>
    </recommendedName>
</protein>
<feature type="region of interest" description="Disordered" evidence="8">
    <location>
        <begin position="685"/>
        <end position="798"/>
    </location>
</feature>
<feature type="compositionally biased region" description="Low complexity" evidence="8">
    <location>
        <begin position="255"/>
        <end position="277"/>
    </location>
</feature>
<evidence type="ECO:0000259" key="9">
    <source>
        <dbReference type="PROSITE" id="PS50157"/>
    </source>
</evidence>
<dbReference type="Pfam" id="PF00096">
    <property type="entry name" value="zf-C2H2"/>
    <property type="match status" value="2"/>
</dbReference>
<dbReference type="FunFam" id="3.30.160.60:FF:000031">
    <property type="entry name" value="GLI family zinc finger 3"/>
    <property type="match status" value="1"/>
</dbReference>
<dbReference type="FunFam" id="3.30.160.60:FF:000048">
    <property type="entry name" value="GLI family zinc finger 3"/>
    <property type="match status" value="1"/>
</dbReference>
<evidence type="ECO:0000256" key="5">
    <source>
        <dbReference type="ARBA" id="ARBA00022833"/>
    </source>
</evidence>
<name>A0A9J6EM72_RHIMP</name>
<dbReference type="PROSITE" id="PS50157">
    <property type="entry name" value="ZINC_FINGER_C2H2_2"/>
    <property type="match status" value="5"/>
</dbReference>
<sequence length="1097" mass="120028">MDPAQFAGYIRRLQPSVETLPVIHARSGGVDLPAARLGETSCQAFTSAKTVQDQQFKCLSERSRPRARLTRSKAVTAMHLDLSPSQDCCARDLPSCGGNGAIVSSQGCFVPSPCSSYTSGHSASVPHSASPEDPFDCFADFQEEEFFAQDGIVGDVKDSVFVAEKQSFGEDLSSLGLFVQHDQVFDAASPAGSLVRGDNLEVQRFSLPEVAATREDVCKSVNDEESPVAALFEADEQLRMAPDVGSSCSDLSAMTSSSPTLSTFTSNRSSARSSFTSRRSKRSLSISPTSTDGMDLNTIIRSSPTSLVAYLNGNRGPSSTSAASSLATATAALGAYGHLSARPSSPRGNAQHRISTPYSPTLLKMAAKEEPSSPFDNTGFVLQAIDEVDPLVDFRDYDFLEPEDNLAVVQQQEADKVLPVAVVADGASERAGPASQAIGYGEAVVDSTQPLPSVASLLVDLQKPPPPSYDQHMARKLAFQKMYSSDSSQPSNYSSFESTGSADAAELAEVDSTTGCELFPQQPQQSQQPRSYDCQWIDCRALFDDQEMLVRHIESCHIDQKVRDEYTCFWQSCPRRHRPFNARYKLLIHMRVHSGEKPNRCTFDGCTKAFSRLENLKIHLRSHTGERPYSCQYPGCPKAFSNSSDRAKHQRTHQDTKPYACMIPGCCKRYTDPSSLRKHYKNHLSNEDAARKKIRSENEPNSVGSGNPGSMADSGLDPSLQPAYSLRDRPKLEHADSGIGRSPGASSVNDYRPGPGSRLLHLSHSDNDIRSRSSPNSRYARSPGISDDKLHPQGYPIPLFRTSSFTETSLPRSPTTSVLLEVPRSEAHFTSTGGQHYSLEVPVPPQQRTSSMDQQEDDIQEALALHNMRQMRPLEHLGDSLSSREDSADEAPPLPLDQQPLPPFDAFYSSCLLFEDPSHFGGCVSVVQPVQPGCPAGQQPKTLATRPPRRGDITTSEHALYVAYVSVYGPYRRSVYVVHVVYALLKGNLSLQEDYSRIQRLLLLSAEGLSMKLADKRSSAPSPTTFHTTLEEGEKNKLGYKKPSVLGEVKERKAFIHRKVSVVRAKWVRKCHLALLAAFLSSGRHGQLPPCVTCRST</sequence>
<keyword evidence="3" id="KW-0677">Repeat</keyword>
<keyword evidence="4 7" id="KW-0863">Zinc-finger</keyword>
<evidence type="ECO:0000256" key="1">
    <source>
        <dbReference type="ARBA" id="ARBA00004123"/>
    </source>
</evidence>
<dbReference type="FunFam" id="3.30.160.60:FF:000359">
    <property type="entry name" value="GLIS family zinc finger 2"/>
    <property type="match status" value="1"/>
</dbReference>
<dbReference type="GO" id="GO:0000981">
    <property type="term" value="F:DNA-binding transcription factor activity, RNA polymerase II-specific"/>
    <property type="evidence" value="ECO:0007669"/>
    <property type="project" value="TreeGrafter"/>
</dbReference>
<feature type="domain" description="C2H2-type" evidence="9">
    <location>
        <begin position="599"/>
        <end position="628"/>
    </location>
</feature>
<evidence type="ECO:0000313" key="10">
    <source>
        <dbReference type="EMBL" id="KAH8035343.1"/>
    </source>
</evidence>
<reference evidence="10" key="2">
    <citation type="submission" date="2021-09" db="EMBL/GenBank/DDBJ databases">
        <authorList>
            <person name="Jia N."/>
            <person name="Wang J."/>
            <person name="Shi W."/>
            <person name="Du L."/>
            <person name="Sun Y."/>
            <person name="Zhan W."/>
            <person name="Jiang J."/>
            <person name="Wang Q."/>
            <person name="Zhang B."/>
            <person name="Ji P."/>
            <person name="Sakyi L.B."/>
            <person name="Cui X."/>
            <person name="Yuan T."/>
            <person name="Jiang B."/>
            <person name="Yang W."/>
            <person name="Lam T.T.-Y."/>
            <person name="Chang Q."/>
            <person name="Ding S."/>
            <person name="Wang X."/>
            <person name="Zhu J."/>
            <person name="Ruan X."/>
            <person name="Zhao L."/>
            <person name="Wei J."/>
            <person name="Que T."/>
            <person name="Du C."/>
            <person name="Cheng J."/>
            <person name="Dai P."/>
            <person name="Han X."/>
            <person name="Huang E."/>
            <person name="Gao Y."/>
            <person name="Liu J."/>
            <person name="Shao H."/>
            <person name="Ye R."/>
            <person name="Li L."/>
            <person name="Wei W."/>
            <person name="Wang X."/>
            <person name="Wang C."/>
            <person name="Huo Q."/>
            <person name="Li W."/>
            <person name="Guo W."/>
            <person name="Chen H."/>
            <person name="Chen S."/>
            <person name="Zhou L."/>
            <person name="Zhou L."/>
            <person name="Ni X."/>
            <person name="Tian J."/>
            <person name="Zhou Y."/>
            <person name="Sheng Y."/>
            <person name="Liu T."/>
            <person name="Pan Y."/>
            <person name="Xia L."/>
            <person name="Li J."/>
            <person name="Zhao F."/>
            <person name="Cao W."/>
        </authorList>
    </citation>
    <scope>NUCLEOTIDE SEQUENCE</scope>
    <source>
        <strain evidence="10">Rmic-2018</strain>
        <tissue evidence="10">Larvae</tissue>
    </source>
</reference>
<dbReference type="SUPFAM" id="SSF57667">
    <property type="entry name" value="beta-beta-alpha zinc fingers"/>
    <property type="match status" value="3"/>
</dbReference>
<keyword evidence="6" id="KW-0539">Nucleus</keyword>
<dbReference type="InterPro" id="IPR043359">
    <property type="entry name" value="GLI-like"/>
</dbReference>
<feature type="domain" description="C2H2-type" evidence="9">
    <location>
        <begin position="532"/>
        <end position="562"/>
    </location>
</feature>
<comment type="subcellular location">
    <subcellularLocation>
        <location evidence="1">Nucleus</location>
    </subcellularLocation>
</comment>
<dbReference type="GO" id="GO:0005634">
    <property type="term" value="C:nucleus"/>
    <property type="evidence" value="ECO:0007669"/>
    <property type="project" value="UniProtKB-SubCell"/>
</dbReference>
<dbReference type="EMBL" id="JABSTU010000003">
    <property type="protein sequence ID" value="KAH8035343.1"/>
    <property type="molecule type" value="Genomic_DNA"/>
</dbReference>
<evidence type="ECO:0000256" key="6">
    <source>
        <dbReference type="ARBA" id="ARBA00023242"/>
    </source>
</evidence>
<evidence type="ECO:0000256" key="7">
    <source>
        <dbReference type="PROSITE-ProRule" id="PRU00042"/>
    </source>
</evidence>